<organism evidence="1 2">
    <name type="scientific">Potamilus streckersoni</name>
    <dbReference type="NCBI Taxonomy" id="2493646"/>
    <lineage>
        <taxon>Eukaryota</taxon>
        <taxon>Metazoa</taxon>
        <taxon>Spiralia</taxon>
        <taxon>Lophotrochozoa</taxon>
        <taxon>Mollusca</taxon>
        <taxon>Bivalvia</taxon>
        <taxon>Autobranchia</taxon>
        <taxon>Heteroconchia</taxon>
        <taxon>Palaeoheterodonta</taxon>
        <taxon>Unionida</taxon>
        <taxon>Unionoidea</taxon>
        <taxon>Unionidae</taxon>
        <taxon>Ambleminae</taxon>
        <taxon>Lampsilini</taxon>
        <taxon>Potamilus</taxon>
    </lineage>
</organism>
<name>A0AAE0SF20_9BIVA</name>
<reference evidence="1" key="2">
    <citation type="journal article" date="2021" name="Genome Biol. Evol.">
        <title>Developing a high-quality reference genome for a parasitic bivalve with doubly uniparental inheritance (Bivalvia: Unionida).</title>
        <authorList>
            <person name="Smith C.H."/>
        </authorList>
    </citation>
    <scope>NUCLEOTIDE SEQUENCE</scope>
    <source>
        <strain evidence="1">CHS0354</strain>
        <tissue evidence="1">Mantle</tissue>
    </source>
</reference>
<keyword evidence="2" id="KW-1185">Reference proteome</keyword>
<accession>A0AAE0SF20</accession>
<evidence type="ECO:0000313" key="1">
    <source>
        <dbReference type="EMBL" id="KAK3590840.1"/>
    </source>
</evidence>
<evidence type="ECO:0000313" key="2">
    <source>
        <dbReference type="Proteomes" id="UP001195483"/>
    </source>
</evidence>
<gene>
    <name evidence="1" type="ORF">CHS0354_024578</name>
</gene>
<sequence>MPNMLQLCGSESLTYSKLEDQKAWRTLKMRIKNPGVLYTWESERLAYYKHVDQSSRHQKARPTLNMAIR</sequence>
<dbReference type="AlphaFoldDB" id="A0AAE0SF20"/>
<reference evidence="1" key="1">
    <citation type="journal article" date="2021" name="Genome Biol. Evol.">
        <title>A High-Quality Reference Genome for a Parasitic Bivalve with Doubly Uniparental Inheritance (Bivalvia: Unionida).</title>
        <authorList>
            <person name="Smith C.H."/>
        </authorList>
    </citation>
    <scope>NUCLEOTIDE SEQUENCE</scope>
    <source>
        <strain evidence="1">CHS0354</strain>
    </source>
</reference>
<dbReference type="Proteomes" id="UP001195483">
    <property type="component" value="Unassembled WGS sequence"/>
</dbReference>
<comment type="caution">
    <text evidence="1">The sequence shown here is derived from an EMBL/GenBank/DDBJ whole genome shotgun (WGS) entry which is preliminary data.</text>
</comment>
<reference evidence="1" key="3">
    <citation type="submission" date="2023-05" db="EMBL/GenBank/DDBJ databases">
        <authorList>
            <person name="Smith C.H."/>
        </authorList>
    </citation>
    <scope>NUCLEOTIDE SEQUENCE</scope>
    <source>
        <strain evidence="1">CHS0354</strain>
        <tissue evidence="1">Mantle</tissue>
    </source>
</reference>
<dbReference type="EMBL" id="JAEAOA010001457">
    <property type="protein sequence ID" value="KAK3590840.1"/>
    <property type="molecule type" value="Genomic_DNA"/>
</dbReference>
<protein>
    <submittedName>
        <fullName evidence="1">Uncharacterized protein</fullName>
    </submittedName>
</protein>
<feature type="non-terminal residue" evidence="1">
    <location>
        <position position="69"/>
    </location>
</feature>
<proteinExistence type="predicted"/>